<evidence type="ECO:0000256" key="1">
    <source>
        <dbReference type="ARBA" id="ARBA00001947"/>
    </source>
</evidence>
<evidence type="ECO:0000256" key="3">
    <source>
        <dbReference type="ARBA" id="ARBA00022553"/>
    </source>
</evidence>
<dbReference type="SUPFAM" id="SSF51338">
    <property type="entry name" value="Composite domain of metallo-dependent hydrolases"/>
    <property type="match status" value="1"/>
</dbReference>
<dbReference type="PANTHER" id="PTHR11647:SF1">
    <property type="entry name" value="COLLAPSIN RESPONSE MEDIATOR PROTEIN"/>
    <property type="match status" value="1"/>
</dbReference>
<dbReference type="GO" id="GO:0005829">
    <property type="term" value="C:cytosol"/>
    <property type="evidence" value="ECO:0007669"/>
    <property type="project" value="TreeGrafter"/>
</dbReference>
<keyword evidence="11" id="KW-1185">Reference proteome</keyword>
<evidence type="ECO:0000256" key="4">
    <source>
        <dbReference type="ARBA" id="ARBA00022723"/>
    </source>
</evidence>
<dbReference type="InterPro" id="IPR011059">
    <property type="entry name" value="Metal-dep_hydrolase_composite"/>
</dbReference>
<comment type="PTM">
    <text evidence="8">Carbamylation allows a single lysine to coordinate two divalent metal cations.</text>
</comment>
<dbReference type="AlphaFoldDB" id="A0A1M5MME0"/>
<evidence type="ECO:0000256" key="6">
    <source>
        <dbReference type="ARBA" id="ARBA00055040"/>
    </source>
</evidence>
<evidence type="ECO:0000256" key="7">
    <source>
        <dbReference type="ARBA" id="ARBA00068457"/>
    </source>
</evidence>
<evidence type="ECO:0000256" key="5">
    <source>
        <dbReference type="ARBA" id="ARBA00022801"/>
    </source>
</evidence>
<dbReference type="InterPro" id="IPR032466">
    <property type="entry name" value="Metal_Hydrolase"/>
</dbReference>
<dbReference type="Gene3D" id="3.20.20.140">
    <property type="entry name" value="Metal-dependent hydrolases"/>
    <property type="match status" value="1"/>
</dbReference>
<keyword evidence="4" id="KW-0479">Metal-binding</keyword>
<dbReference type="GO" id="GO:0016812">
    <property type="term" value="F:hydrolase activity, acting on carbon-nitrogen (but not peptide) bonds, in cyclic amides"/>
    <property type="evidence" value="ECO:0007669"/>
    <property type="project" value="TreeGrafter"/>
</dbReference>
<dbReference type="EMBL" id="FQXC01000001">
    <property type="protein sequence ID" value="SHG78406.1"/>
    <property type="molecule type" value="Genomic_DNA"/>
</dbReference>
<name>A0A1M5MME0_9RHOB</name>
<comment type="function">
    <text evidence="6">Catalyzes the stereospecific hydrolysis of the cyclic amide bond of D-hydantoin derivatives.</text>
</comment>
<dbReference type="OrthoDB" id="9775759at2"/>
<dbReference type="InterPro" id="IPR006680">
    <property type="entry name" value="Amidohydro-rel"/>
</dbReference>
<dbReference type="PANTHER" id="PTHR11647">
    <property type="entry name" value="HYDRANTOINASE/DIHYDROPYRIMIDINASE FAMILY MEMBER"/>
    <property type="match status" value="1"/>
</dbReference>
<dbReference type="Pfam" id="PF01979">
    <property type="entry name" value="Amidohydro_1"/>
    <property type="match status" value="1"/>
</dbReference>
<dbReference type="InterPro" id="IPR011778">
    <property type="entry name" value="Hydantoinase/dihydroPyrase"/>
</dbReference>
<keyword evidence="5" id="KW-0378">Hydrolase</keyword>
<sequence>MASNVDLVIHDGRVVTPQGIVESDLAVDHGRIVAIGPAGGATKHISAEGKWVMPGGVDPHAHIEQMSGMGQWNADTFETATKSAAMGGTTSVISFAAQAKGQRLSDTVSDYAVRAKRGAMIDYAFHITLTDTEVKGFAEDLATLIDGGHRSLKVFTTYNIQLNDAQLLNIFRHARDDGALVCVHAENDAIIAQAKKALIEAGHVKPLDHAKSRPRVAEIEAVERICRFAEYLDQPVMLFHISTKEGADAIRAARARGAPVWAETCPHYLFMTEDILDKPGLEGAKWMCSPPQRTADDQQALWDALLEGTLSLVSSDHAPYRFDETGKLSAGPNPGFHQIANGLPGLETRLPLMFDAMVTQGRGGPVAFAELTAHAPARIYGLLHKGRIAEGMDADIVIWDPDKSVIYGGNDLHDNVGYNPWEGRTVTGWPEYVFLRGQMLVKNGRFFGAPGNGQWIDRPELATHPRQHAMGLSTQ</sequence>
<protein>
    <recommendedName>
        <fullName evidence="7">D-hydantoinase</fullName>
    </recommendedName>
</protein>
<dbReference type="Gene3D" id="2.30.40.10">
    <property type="entry name" value="Urease, subunit C, domain 1"/>
    <property type="match status" value="1"/>
</dbReference>
<dbReference type="Proteomes" id="UP000184221">
    <property type="component" value="Unassembled WGS sequence"/>
</dbReference>
<feature type="modified residue" description="N6-carboxylysine" evidence="8">
    <location>
        <position position="153"/>
    </location>
</feature>
<comment type="similarity">
    <text evidence="2">Belongs to the metallo-dependent hydrolases superfamily. Hydantoinase/dihydropyrimidinase family.</text>
</comment>
<reference evidence="10 11" key="1">
    <citation type="submission" date="2016-11" db="EMBL/GenBank/DDBJ databases">
        <authorList>
            <person name="Jaros S."/>
            <person name="Januszkiewicz K."/>
            <person name="Wedrychowicz H."/>
        </authorList>
    </citation>
    <scope>NUCLEOTIDE SEQUENCE [LARGE SCALE GENOMIC DNA]</scope>
    <source>
        <strain evidence="10 11">DSM 29431</strain>
    </source>
</reference>
<dbReference type="STRING" id="996342.SAMN05443551_0572"/>
<dbReference type="FunFam" id="3.20.20.140:FF:000217">
    <property type="entry name" value="Dihydropyrimidinase-related protein 1"/>
    <property type="match status" value="1"/>
</dbReference>
<keyword evidence="3" id="KW-0597">Phosphoprotein</keyword>
<evidence type="ECO:0000256" key="8">
    <source>
        <dbReference type="PIRSR" id="PIRSR611778-50"/>
    </source>
</evidence>
<evidence type="ECO:0000313" key="10">
    <source>
        <dbReference type="EMBL" id="SHG78406.1"/>
    </source>
</evidence>
<feature type="domain" description="Amidohydrolase-related" evidence="9">
    <location>
        <begin position="51"/>
        <end position="439"/>
    </location>
</feature>
<dbReference type="SUPFAM" id="SSF51556">
    <property type="entry name" value="Metallo-dependent hydrolases"/>
    <property type="match status" value="1"/>
</dbReference>
<organism evidence="10 11">
    <name type="scientific">Marivita hallyeonensis</name>
    <dbReference type="NCBI Taxonomy" id="996342"/>
    <lineage>
        <taxon>Bacteria</taxon>
        <taxon>Pseudomonadati</taxon>
        <taxon>Pseudomonadota</taxon>
        <taxon>Alphaproteobacteria</taxon>
        <taxon>Rhodobacterales</taxon>
        <taxon>Roseobacteraceae</taxon>
        <taxon>Marivita</taxon>
    </lineage>
</organism>
<evidence type="ECO:0000313" key="11">
    <source>
        <dbReference type="Proteomes" id="UP000184221"/>
    </source>
</evidence>
<proteinExistence type="inferred from homology"/>
<dbReference type="NCBIfam" id="TIGR02033">
    <property type="entry name" value="D-hydantoinase"/>
    <property type="match status" value="1"/>
</dbReference>
<evidence type="ECO:0000259" key="9">
    <source>
        <dbReference type="Pfam" id="PF01979"/>
    </source>
</evidence>
<dbReference type="InterPro" id="IPR050378">
    <property type="entry name" value="Metallo-dep_Hydrolases_sf"/>
</dbReference>
<dbReference type="GO" id="GO:0046872">
    <property type="term" value="F:metal ion binding"/>
    <property type="evidence" value="ECO:0007669"/>
    <property type="project" value="UniProtKB-KW"/>
</dbReference>
<accession>A0A1M5MME0</accession>
<evidence type="ECO:0000256" key="2">
    <source>
        <dbReference type="ARBA" id="ARBA00008829"/>
    </source>
</evidence>
<gene>
    <name evidence="10" type="ORF">SAMN05443551_0572</name>
</gene>
<comment type="cofactor">
    <cofactor evidence="1">
        <name>Zn(2+)</name>
        <dbReference type="ChEBI" id="CHEBI:29105"/>
    </cofactor>
</comment>
<dbReference type="RefSeq" id="WP_072775988.1">
    <property type="nucleotide sequence ID" value="NZ_FQXC01000001.1"/>
</dbReference>